<keyword evidence="4" id="KW-1185">Reference proteome</keyword>
<accession>D1PM81</accession>
<sequence>MPVLLAVLKILAVLLVILVVLAVVALLLPLGFALEYRPDRFRVSAVYGPFRRTVWSHRMHRPKQGKIVDVPKETATEAPAPPAAKEEVVPPEPSQEEEEEELPSGAMGRLERMILLLEDNPKALADCVLGHMRWLHRHSIFKMSIRHADVFWTVTCGDAAKTAIAYGAEMAALNTAIALVQQTVRLQSDRLWLEPDFTGNRRAERKIACTVSASAILMLHLLYRVWKDPLLQPQTQPEPQKI</sequence>
<feature type="region of interest" description="Disordered" evidence="1">
    <location>
        <begin position="68"/>
        <end position="105"/>
    </location>
</feature>
<feature type="transmembrane region" description="Helical" evidence="2">
    <location>
        <begin position="6"/>
        <end position="34"/>
    </location>
</feature>
<feature type="transmembrane region" description="Helical" evidence="2">
    <location>
        <begin position="207"/>
        <end position="226"/>
    </location>
</feature>
<reference evidence="3" key="1">
    <citation type="submission" date="2009-12" db="EMBL/GenBank/DDBJ databases">
        <authorList>
            <person name="Weinstock G."/>
            <person name="Sodergren E."/>
            <person name="Clifton S."/>
            <person name="Fulton L."/>
            <person name="Fulton B."/>
            <person name="Courtney L."/>
            <person name="Fronick C."/>
            <person name="Harrison M."/>
            <person name="Strong C."/>
            <person name="Farmer C."/>
            <person name="Delahaunty K."/>
            <person name="Markovic C."/>
            <person name="Hall O."/>
            <person name="Minx P."/>
            <person name="Tomlinson C."/>
            <person name="Mitreva M."/>
            <person name="Nelson J."/>
            <person name="Hou S."/>
            <person name="Wollam A."/>
            <person name="Pepin K.H."/>
            <person name="Johnson M."/>
            <person name="Bhonagiri V."/>
            <person name="Nash W.E."/>
            <person name="Warren W."/>
            <person name="Chinwalla A."/>
            <person name="Mardis E.R."/>
            <person name="Wilson R.K."/>
        </authorList>
    </citation>
    <scope>NUCLEOTIDE SEQUENCE [LARGE SCALE GENOMIC DNA]</scope>
    <source>
        <strain evidence="3">DSM 15176</strain>
    </source>
</reference>
<proteinExistence type="predicted"/>
<evidence type="ECO:0000256" key="2">
    <source>
        <dbReference type="SAM" id="Phobius"/>
    </source>
</evidence>
<keyword evidence="2" id="KW-1133">Transmembrane helix</keyword>
<dbReference type="AlphaFoldDB" id="D1PM81"/>
<evidence type="ECO:0008006" key="5">
    <source>
        <dbReference type="Google" id="ProtNLM"/>
    </source>
</evidence>
<evidence type="ECO:0000313" key="4">
    <source>
        <dbReference type="Proteomes" id="UP000003438"/>
    </source>
</evidence>
<evidence type="ECO:0000256" key="1">
    <source>
        <dbReference type="SAM" id="MobiDB-lite"/>
    </source>
</evidence>
<protein>
    <recommendedName>
        <fullName evidence="5">DUF2953 domain-containing protein</fullName>
    </recommendedName>
</protein>
<keyword evidence="2" id="KW-0812">Transmembrane</keyword>
<dbReference type="HOGENOM" id="CLU_1146707_0_0_9"/>
<name>D1PM81_9FIRM</name>
<comment type="caution">
    <text evidence="3">The sequence shown here is derived from an EMBL/GenBank/DDBJ whole genome shotgun (WGS) entry which is preliminary data.</text>
</comment>
<organism evidence="3 4">
    <name type="scientific">Subdoligranulum variabile DSM 15176</name>
    <dbReference type="NCBI Taxonomy" id="411471"/>
    <lineage>
        <taxon>Bacteria</taxon>
        <taxon>Bacillati</taxon>
        <taxon>Bacillota</taxon>
        <taxon>Clostridia</taxon>
        <taxon>Eubacteriales</taxon>
        <taxon>Oscillospiraceae</taxon>
        <taxon>Subdoligranulum</taxon>
    </lineage>
</organism>
<dbReference type="EMBL" id="ACBY02000023">
    <property type="protein sequence ID" value="EFB75666.1"/>
    <property type="molecule type" value="Genomic_DNA"/>
</dbReference>
<gene>
    <name evidence="3" type="ORF">SUBVAR_05440</name>
</gene>
<dbReference type="Proteomes" id="UP000003438">
    <property type="component" value="Unassembled WGS sequence"/>
</dbReference>
<evidence type="ECO:0000313" key="3">
    <source>
        <dbReference type="EMBL" id="EFB75666.1"/>
    </source>
</evidence>
<dbReference type="STRING" id="411471.SUBVAR_05440"/>
<keyword evidence="2" id="KW-0472">Membrane</keyword>